<dbReference type="Pfam" id="PF00072">
    <property type="entry name" value="Response_reg"/>
    <property type="match status" value="1"/>
</dbReference>
<protein>
    <submittedName>
        <fullName evidence="6">LuxR family transcriptional regulator</fullName>
    </submittedName>
    <submittedName>
        <fullName evidence="7">Two-component system invasion response regulator UvrY</fullName>
    </submittedName>
</protein>
<evidence type="ECO:0000313" key="7">
    <source>
        <dbReference type="EMBL" id="TYP88649.1"/>
    </source>
</evidence>
<dbReference type="Proteomes" id="UP000324176">
    <property type="component" value="Unassembled WGS sequence"/>
</dbReference>
<dbReference type="Pfam" id="PF00196">
    <property type="entry name" value="GerE"/>
    <property type="match status" value="1"/>
</dbReference>
<sequence>MREKPITVLLIDDHPVVRNGYRRLLESTADIHVVADADSGETGCTLHQEYKPDVTIIDLNLDSQGIDGLETIHRIKTKNPVANILVFSMYSNEIMVQRALNMGATGYITKQSSLEQLLEAVRKVSQGRVYIDQELASNLLTDKWSGKPSENPLDVLSKREFQLFKLIAEGNSVAQIAEMISISPKTVGVHQASIMKKLKLKNSSQLVRLAINCHVIQP</sequence>
<dbReference type="InterPro" id="IPR001789">
    <property type="entry name" value="Sig_transdc_resp-reg_receiver"/>
</dbReference>
<dbReference type="GO" id="GO:0003677">
    <property type="term" value="F:DNA binding"/>
    <property type="evidence" value="ECO:0007669"/>
    <property type="project" value="UniProtKB-KW"/>
</dbReference>
<evidence type="ECO:0000256" key="1">
    <source>
        <dbReference type="ARBA" id="ARBA00022553"/>
    </source>
</evidence>
<dbReference type="CDD" id="cd17535">
    <property type="entry name" value="REC_NarL-like"/>
    <property type="match status" value="1"/>
</dbReference>
<evidence type="ECO:0000313" key="6">
    <source>
        <dbReference type="EMBL" id="AKH39198.1"/>
    </source>
</evidence>
<dbReference type="SMART" id="SM00421">
    <property type="entry name" value="HTH_LUXR"/>
    <property type="match status" value="1"/>
</dbReference>
<reference evidence="7 9" key="3">
    <citation type="submission" date="2019-07" db="EMBL/GenBank/DDBJ databases">
        <title>Active sludge and wastewater microbial communities from Klosterneuburg, Austria.</title>
        <authorList>
            <person name="Wagner M."/>
        </authorList>
    </citation>
    <scope>NUCLEOTIDE SEQUENCE [LARGE SCALE GENOMIC DNA]</scope>
    <source>
        <strain evidence="7 9">Nm2</strain>
    </source>
</reference>
<evidence type="ECO:0000256" key="2">
    <source>
        <dbReference type="ARBA" id="ARBA00023125"/>
    </source>
</evidence>
<keyword evidence="1 3" id="KW-0597">Phosphoprotein</keyword>
<dbReference type="EMBL" id="VNHT01000020">
    <property type="protein sequence ID" value="TYP88649.1"/>
    <property type="molecule type" value="Genomic_DNA"/>
</dbReference>
<feature type="domain" description="HTH luxR-type" evidence="4">
    <location>
        <begin position="149"/>
        <end position="214"/>
    </location>
</feature>
<dbReference type="GO" id="GO:0000160">
    <property type="term" value="P:phosphorelay signal transduction system"/>
    <property type="evidence" value="ECO:0007669"/>
    <property type="project" value="InterPro"/>
</dbReference>
<dbReference type="SUPFAM" id="SSF46894">
    <property type="entry name" value="C-terminal effector domain of the bipartite response regulators"/>
    <property type="match status" value="1"/>
</dbReference>
<dbReference type="InterPro" id="IPR011006">
    <property type="entry name" value="CheY-like_superfamily"/>
</dbReference>
<dbReference type="Gene3D" id="3.40.50.2300">
    <property type="match status" value="1"/>
</dbReference>
<dbReference type="PATRIC" id="fig|44574.3.peg.4195"/>
<dbReference type="RefSeq" id="WP_046851218.1">
    <property type="nucleotide sequence ID" value="NZ_CP011451.1"/>
</dbReference>
<dbReference type="InterPro" id="IPR016032">
    <property type="entry name" value="Sig_transdc_resp-reg_C-effctor"/>
</dbReference>
<dbReference type="PROSITE" id="PS00622">
    <property type="entry name" value="HTH_LUXR_1"/>
    <property type="match status" value="1"/>
</dbReference>
<dbReference type="KEGG" id="nco:AAW31_17455"/>
<dbReference type="SUPFAM" id="SSF52172">
    <property type="entry name" value="CheY-like"/>
    <property type="match status" value="1"/>
</dbReference>
<name>A0A0F7KJ98_9PROT</name>
<reference evidence="6 8" key="2">
    <citation type="journal article" date="2016" name="Genome Announc.">
        <title>Genome Sequence of Nitrosomonas communis Strain Nm2, a Mesophilic Ammonia-Oxidizing Bacterium Isolated from Mediterranean Soil.</title>
        <authorList>
            <person name="Kozlowski J.A."/>
            <person name="Kits K.D."/>
            <person name="Stein L.Y."/>
        </authorList>
    </citation>
    <scope>NUCLEOTIDE SEQUENCE [LARGE SCALE GENOMIC DNA]</scope>
    <source>
        <strain evidence="6 8">Nm2</strain>
    </source>
</reference>
<keyword evidence="2" id="KW-0238">DNA-binding</keyword>
<feature type="domain" description="Response regulatory" evidence="5">
    <location>
        <begin position="7"/>
        <end position="125"/>
    </location>
</feature>
<evidence type="ECO:0000313" key="8">
    <source>
        <dbReference type="Proteomes" id="UP000034156"/>
    </source>
</evidence>
<dbReference type="AlphaFoldDB" id="A0A0F7KJ98"/>
<organism evidence="6 8">
    <name type="scientific">Nitrosomonas communis</name>
    <dbReference type="NCBI Taxonomy" id="44574"/>
    <lineage>
        <taxon>Bacteria</taxon>
        <taxon>Pseudomonadati</taxon>
        <taxon>Pseudomonadota</taxon>
        <taxon>Betaproteobacteria</taxon>
        <taxon>Nitrosomonadales</taxon>
        <taxon>Nitrosomonadaceae</taxon>
        <taxon>Nitrosomonas</taxon>
    </lineage>
</organism>
<dbReference type="OrthoDB" id="9816469at2"/>
<evidence type="ECO:0000313" key="9">
    <source>
        <dbReference type="Proteomes" id="UP000324176"/>
    </source>
</evidence>
<dbReference type="CDD" id="cd06170">
    <property type="entry name" value="LuxR_C_like"/>
    <property type="match status" value="1"/>
</dbReference>
<keyword evidence="8" id="KW-1185">Reference proteome</keyword>
<evidence type="ECO:0000256" key="3">
    <source>
        <dbReference type="PROSITE-ProRule" id="PRU00169"/>
    </source>
</evidence>
<dbReference type="PRINTS" id="PR00038">
    <property type="entry name" value="HTHLUXR"/>
</dbReference>
<accession>A0A0F7KJ98</accession>
<dbReference type="EMBL" id="CP011451">
    <property type="protein sequence ID" value="AKH39198.1"/>
    <property type="molecule type" value="Genomic_DNA"/>
</dbReference>
<dbReference type="PANTHER" id="PTHR43214:SF43">
    <property type="entry name" value="TWO-COMPONENT RESPONSE REGULATOR"/>
    <property type="match status" value="1"/>
</dbReference>
<dbReference type="SMART" id="SM00448">
    <property type="entry name" value="REC"/>
    <property type="match status" value="1"/>
</dbReference>
<dbReference type="InterPro" id="IPR000792">
    <property type="entry name" value="Tscrpt_reg_LuxR_C"/>
</dbReference>
<dbReference type="Proteomes" id="UP000034156">
    <property type="component" value="Chromosome"/>
</dbReference>
<dbReference type="InterPro" id="IPR039420">
    <property type="entry name" value="WalR-like"/>
</dbReference>
<dbReference type="GO" id="GO:0006355">
    <property type="term" value="P:regulation of DNA-templated transcription"/>
    <property type="evidence" value="ECO:0007669"/>
    <property type="project" value="InterPro"/>
</dbReference>
<evidence type="ECO:0000259" key="5">
    <source>
        <dbReference type="PROSITE" id="PS50110"/>
    </source>
</evidence>
<dbReference type="PANTHER" id="PTHR43214">
    <property type="entry name" value="TWO-COMPONENT RESPONSE REGULATOR"/>
    <property type="match status" value="1"/>
</dbReference>
<dbReference type="InterPro" id="IPR058245">
    <property type="entry name" value="NreC/VraR/RcsB-like_REC"/>
</dbReference>
<reference evidence="8" key="1">
    <citation type="submission" date="2015-05" db="EMBL/GenBank/DDBJ databases">
        <title>Draft genome of Nitrosomonas communis strain Nm2.</title>
        <authorList>
            <person name="Kozlowski J.A."/>
            <person name="Kits K.D."/>
            <person name="Stein L.Y."/>
        </authorList>
    </citation>
    <scope>NUCLEOTIDE SEQUENCE [LARGE SCALE GENOMIC DNA]</scope>
    <source>
        <strain evidence="8">Nm2</strain>
    </source>
</reference>
<gene>
    <name evidence="6" type="ORF">AAW31_17455</name>
    <name evidence="7" type="ORF">BCL69_10203</name>
</gene>
<dbReference type="PROSITE" id="PS50110">
    <property type="entry name" value="RESPONSE_REGULATORY"/>
    <property type="match status" value="1"/>
</dbReference>
<proteinExistence type="predicted"/>
<dbReference type="PROSITE" id="PS50043">
    <property type="entry name" value="HTH_LUXR_2"/>
    <property type="match status" value="1"/>
</dbReference>
<feature type="modified residue" description="4-aspartylphosphate" evidence="3">
    <location>
        <position position="58"/>
    </location>
</feature>
<evidence type="ECO:0000259" key="4">
    <source>
        <dbReference type="PROSITE" id="PS50043"/>
    </source>
</evidence>